<evidence type="ECO:0000313" key="2">
    <source>
        <dbReference type="EMBL" id="CAD8902159.1"/>
    </source>
</evidence>
<evidence type="ECO:0000256" key="1">
    <source>
        <dbReference type="SAM" id="Phobius"/>
    </source>
</evidence>
<proteinExistence type="predicted"/>
<name>A0A7S1C0U4_9STRA</name>
<sequence length="335" mass="38972">MFGRIIRRRRRNPAAFINVFLVSLSISIYSCSSVCLRGQPRFPLLRQYSHAILLRGGSDQFEKRFHGYKGGNRPYRNGIRDSAGQRKYLNEKTTKPNKYVSKKQKKTSRGLLFEAKTPCNIFIWDGFSAMKYHVCRNLVQKYLYEGMGGKKFIRTQPGSVLDTLYPCTNHSPNACSICGHTFQDHLLFWWKSRRNEKSDYDLHLDKTYFRAKAWADGNSTDFNDDKFVPNSTRSSGFSWRQPRVVGKNVEQTTLCSGVTDGCGGTSPLAFSGPYFTWFEQWLHLNSDKPIRLSRDLFWYIGAPALWYTVVNLKNLDKKENNLRELRHETRRRWGV</sequence>
<dbReference type="PROSITE" id="PS51257">
    <property type="entry name" value="PROKAR_LIPOPROTEIN"/>
    <property type="match status" value="1"/>
</dbReference>
<keyword evidence="1" id="KW-0472">Membrane</keyword>
<dbReference type="AlphaFoldDB" id="A0A7S1C0U4"/>
<keyword evidence="1" id="KW-0812">Transmembrane</keyword>
<dbReference type="EMBL" id="HBFR01040158">
    <property type="protein sequence ID" value="CAD8902159.1"/>
    <property type="molecule type" value="Transcribed_RNA"/>
</dbReference>
<reference evidence="2" key="1">
    <citation type="submission" date="2021-01" db="EMBL/GenBank/DDBJ databases">
        <authorList>
            <person name="Corre E."/>
            <person name="Pelletier E."/>
            <person name="Niang G."/>
            <person name="Scheremetjew M."/>
            <person name="Finn R."/>
            <person name="Kale V."/>
            <person name="Holt S."/>
            <person name="Cochrane G."/>
            <person name="Meng A."/>
            <person name="Brown T."/>
            <person name="Cohen L."/>
        </authorList>
    </citation>
    <scope>NUCLEOTIDE SEQUENCE</scope>
    <source>
        <strain evidence="2">308</strain>
    </source>
</reference>
<organism evidence="2">
    <name type="scientific">Corethron hystrix</name>
    <dbReference type="NCBI Taxonomy" id="216773"/>
    <lineage>
        <taxon>Eukaryota</taxon>
        <taxon>Sar</taxon>
        <taxon>Stramenopiles</taxon>
        <taxon>Ochrophyta</taxon>
        <taxon>Bacillariophyta</taxon>
        <taxon>Coscinodiscophyceae</taxon>
        <taxon>Corethrophycidae</taxon>
        <taxon>Corethrales</taxon>
        <taxon>Corethraceae</taxon>
        <taxon>Corethron</taxon>
    </lineage>
</organism>
<accession>A0A7S1C0U4</accession>
<keyword evidence="1" id="KW-1133">Transmembrane helix</keyword>
<feature type="transmembrane region" description="Helical" evidence="1">
    <location>
        <begin position="12"/>
        <end position="30"/>
    </location>
</feature>
<gene>
    <name evidence="2" type="ORF">CHYS00102_LOCUS29378</name>
</gene>
<protein>
    <submittedName>
        <fullName evidence="2">Uncharacterized protein</fullName>
    </submittedName>
</protein>